<dbReference type="HAMAP" id="MF_01448">
    <property type="entry name" value="UPF0473"/>
    <property type="match status" value="1"/>
</dbReference>
<dbReference type="NCBIfam" id="NF010215">
    <property type="entry name" value="PRK13678.1-2"/>
    <property type="match status" value="1"/>
</dbReference>
<gene>
    <name evidence="3" type="ORF">SAMN02745116_00205</name>
</gene>
<evidence type="ECO:0000256" key="2">
    <source>
        <dbReference type="HAMAP-Rule" id="MF_01448"/>
    </source>
</evidence>
<dbReference type="STRING" id="263852.SAMN02745116_00205"/>
<dbReference type="Pfam" id="PF06949">
    <property type="entry name" value="DUF1292"/>
    <property type="match status" value="1"/>
</dbReference>
<dbReference type="PANTHER" id="PTHR40066:SF1">
    <property type="entry name" value="UPF0473 PROTEIN CBO2561_CLC_2432"/>
    <property type="match status" value="1"/>
</dbReference>
<dbReference type="Proteomes" id="UP000190328">
    <property type="component" value="Unassembled WGS sequence"/>
</dbReference>
<comment type="similarity">
    <text evidence="1 2">Belongs to the UPF0473 family.</text>
</comment>
<dbReference type="OrthoDB" id="2086132at2"/>
<dbReference type="EMBL" id="FUXI01000002">
    <property type="protein sequence ID" value="SJZ40594.1"/>
    <property type="molecule type" value="Genomic_DNA"/>
</dbReference>
<dbReference type="InterPro" id="IPR009711">
    <property type="entry name" value="UPF0473"/>
</dbReference>
<evidence type="ECO:0000256" key="1">
    <source>
        <dbReference type="ARBA" id="ARBA00008439"/>
    </source>
</evidence>
<reference evidence="3 4" key="1">
    <citation type="submission" date="2017-02" db="EMBL/GenBank/DDBJ databases">
        <authorList>
            <person name="Peterson S.W."/>
        </authorList>
    </citation>
    <scope>NUCLEOTIDE SEQUENCE [LARGE SCALE GENOMIC DNA]</scope>
    <source>
        <strain evidence="3 4">ATCC BAA-1030</strain>
    </source>
</reference>
<keyword evidence="4" id="KW-1185">Reference proteome</keyword>
<dbReference type="PANTHER" id="PTHR40066">
    <property type="entry name" value="UPF0473 PROTEIN CBO2561/CLC_2432"/>
    <property type="match status" value="1"/>
</dbReference>
<organism evidence="3 4">
    <name type="scientific">Pilibacter termitis</name>
    <dbReference type="NCBI Taxonomy" id="263852"/>
    <lineage>
        <taxon>Bacteria</taxon>
        <taxon>Bacillati</taxon>
        <taxon>Bacillota</taxon>
        <taxon>Bacilli</taxon>
        <taxon>Lactobacillales</taxon>
        <taxon>Enterococcaceae</taxon>
        <taxon>Pilibacter</taxon>
    </lineage>
</organism>
<evidence type="ECO:0000313" key="4">
    <source>
        <dbReference type="Proteomes" id="UP000190328"/>
    </source>
</evidence>
<proteinExistence type="inferred from homology"/>
<dbReference type="AlphaFoldDB" id="A0A1T4KDT9"/>
<protein>
    <recommendedName>
        <fullName evidence="2">UPF0473 protein SAMN02745116_00205</fullName>
    </recommendedName>
</protein>
<evidence type="ECO:0000313" key="3">
    <source>
        <dbReference type="EMBL" id="SJZ40594.1"/>
    </source>
</evidence>
<dbReference type="RefSeq" id="WP_078806183.1">
    <property type="nucleotide sequence ID" value="NZ_FUXI01000002.1"/>
</dbReference>
<accession>A0A1T4KDT9</accession>
<name>A0A1T4KDT9_9ENTE</name>
<sequence length="98" mass="11265">MSEHNHEHDTITLVDNEGNEYLYEVIMRIDGSENFGKQYILVTEAGVSEDEESEVYAYSYTENEDGTQGELQPVETDEEWDMIEITFEAGFEALEGEE</sequence>